<evidence type="ECO:0000256" key="8">
    <source>
        <dbReference type="SAM" id="Phobius"/>
    </source>
</evidence>
<evidence type="ECO:0000256" key="7">
    <source>
        <dbReference type="ARBA" id="ARBA00023136"/>
    </source>
</evidence>
<keyword evidence="11" id="KW-1185">Reference proteome</keyword>
<dbReference type="InterPro" id="IPR050297">
    <property type="entry name" value="LipidA_mod_glycosyltrf_83"/>
</dbReference>
<dbReference type="GO" id="GO:0005886">
    <property type="term" value="C:plasma membrane"/>
    <property type="evidence" value="ECO:0007669"/>
    <property type="project" value="UniProtKB-SubCell"/>
</dbReference>
<evidence type="ECO:0000256" key="4">
    <source>
        <dbReference type="ARBA" id="ARBA00022679"/>
    </source>
</evidence>
<feature type="transmembrane region" description="Helical" evidence="8">
    <location>
        <begin position="299"/>
        <end position="319"/>
    </location>
</feature>
<evidence type="ECO:0000313" key="11">
    <source>
        <dbReference type="Proteomes" id="UP001165393"/>
    </source>
</evidence>
<evidence type="ECO:0000256" key="5">
    <source>
        <dbReference type="ARBA" id="ARBA00022692"/>
    </source>
</evidence>
<dbReference type="GO" id="GO:0016763">
    <property type="term" value="F:pentosyltransferase activity"/>
    <property type="evidence" value="ECO:0007669"/>
    <property type="project" value="TreeGrafter"/>
</dbReference>
<reference evidence="10 11" key="1">
    <citation type="journal article" date="2013" name="Antonie Van Leeuwenhoek">
        <title>Echinimonas agarilytica gen. nov., sp. nov., a new gammaproteobacterium isolated from the sea urchin Strongylocentrotus intermedius.</title>
        <authorList>
            <person name="Nedashkovskaya O.I."/>
            <person name="Stenkova A.M."/>
            <person name="Zhukova N.V."/>
            <person name="Van Trappen S."/>
            <person name="Lee J.S."/>
            <person name="Kim S.B."/>
        </authorList>
    </citation>
    <scope>NUCLEOTIDE SEQUENCE [LARGE SCALE GENOMIC DNA]</scope>
    <source>
        <strain evidence="10 11">KMM 6351</strain>
    </source>
</reference>
<dbReference type="PANTHER" id="PTHR33908:SF11">
    <property type="entry name" value="MEMBRANE PROTEIN"/>
    <property type="match status" value="1"/>
</dbReference>
<dbReference type="GO" id="GO:0009103">
    <property type="term" value="P:lipopolysaccharide biosynthetic process"/>
    <property type="evidence" value="ECO:0007669"/>
    <property type="project" value="UniProtKB-ARBA"/>
</dbReference>
<feature type="transmembrane region" description="Helical" evidence="8">
    <location>
        <begin position="168"/>
        <end position="185"/>
    </location>
</feature>
<feature type="transmembrane region" description="Helical" evidence="8">
    <location>
        <begin position="213"/>
        <end position="231"/>
    </location>
</feature>
<evidence type="ECO:0000313" key="10">
    <source>
        <dbReference type="EMBL" id="MCM2681478.1"/>
    </source>
</evidence>
<feature type="transmembrane region" description="Helical" evidence="8">
    <location>
        <begin position="339"/>
        <end position="358"/>
    </location>
</feature>
<keyword evidence="7 8" id="KW-0472">Membrane</keyword>
<evidence type="ECO:0000256" key="6">
    <source>
        <dbReference type="ARBA" id="ARBA00022989"/>
    </source>
</evidence>
<feature type="transmembrane region" description="Helical" evidence="8">
    <location>
        <begin position="117"/>
        <end position="138"/>
    </location>
</feature>
<dbReference type="AlphaFoldDB" id="A0AA41WBI9"/>
<keyword evidence="4" id="KW-0808">Transferase</keyword>
<dbReference type="GO" id="GO:0000030">
    <property type="term" value="F:mannosyltransferase activity"/>
    <property type="evidence" value="ECO:0007669"/>
    <property type="project" value="InterPro"/>
</dbReference>
<comment type="subcellular location">
    <subcellularLocation>
        <location evidence="1">Cell membrane</location>
        <topology evidence="1">Multi-pass membrane protein</topology>
    </subcellularLocation>
</comment>
<dbReference type="Proteomes" id="UP001165393">
    <property type="component" value="Unassembled WGS sequence"/>
</dbReference>
<feature type="domain" description="ArnT-like N-terminal" evidence="9">
    <location>
        <begin position="93"/>
        <end position="218"/>
    </location>
</feature>
<name>A0AA41WBI9_9GAMM</name>
<feature type="transmembrane region" description="Helical" evidence="8">
    <location>
        <begin position="144"/>
        <end position="161"/>
    </location>
</feature>
<dbReference type="RefSeq" id="WP_251262958.1">
    <property type="nucleotide sequence ID" value="NZ_JAMQGP010000011.1"/>
</dbReference>
<keyword evidence="2" id="KW-1003">Cell membrane</keyword>
<gene>
    <name evidence="10" type="ORF">NAF29_17670</name>
</gene>
<evidence type="ECO:0000256" key="1">
    <source>
        <dbReference type="ARBA" id="ARBA00004651"/>
    </source>
</evidence>
<keyword evidence="3" id="KW-0328">Glycosyltransferase</keyword>
<dbReference type="GO" id="GO:0006493">
    <property type="term" value="P:protein O-linked glycosylation"/>
    <property type="evidence" value="ECO:0007669"/>
    <property type="project" value="InterPro"/>
</dbReference>
<feature type="transmembrane region" description="Helical" evidence="8">
    <location>
        <begin position="273"/>
        <end position="292"/>
    </location>
</feature>
<evidence type="ECO:0000259" key="9">
    <source>
        <dbReference type="Pfam" id="PF02366"/>
    </source>
</evidence>
<comment type="caution">
    <text evidence="10">The sequence shown here is derived from an EMBL/GenBank/DDBJ whole genome shotgun (WGS) entry which is preliminary data.</text>
</comment>
<protein>
    <submittedName>
        <fullName evidence="10">Glycosyltransferase family 39 protein</fullName>
    </submittedName>
</protein>
<accession>A0AA41WBI9</accession>
<dbReference type="InterPro" id="IPR003342">
    <property type="entry name" value="ArnT-like_N"/>
</dbReference>
<proteinExistence type="predicted"/>
<dbReference type="PANTHER" id="PTHR33908">
    <property type="entry name" value="MANNOSYLTRANSFERASE YKCB-RELATED"/>
    <property type="match status" value="1"/>
</dbReference>
<dbReference type="EMBL" id="JAMQGP010000011">
    <property type="protein sequence ID" value="MCM2681478.1"/>
    <property type="molecule type" value="Genomic_DNA"/>
</dbReference>
<evidence type="ECO:0000256" key="3">
    <source>
        <dbReference type="ARBA" id="ARBA00022676"/>
    </source>
</evidence>
<dbReference type="Pfam" id="PF02366">
    <property type="entry name" value="PMT"/>
    <property type="match status" value="1"/>
</dbReference>
<keyword evidence="6 8" id="KW-1133">Transmembrane helix</keyword>
<sequence>MTTPNILSAQSLSLGRNDWFALLGLALLCIVLRSTYALGFAGSDDAVIITNAIRLLNEGMYLPTGHYNARFGMIMPIAGVFSVFGIGLQQISLLPIALSVGITTVCYLTARRIGLSLSFALFAAAMTTLMPVFVQYGASNYPEIYFAFWVAVSFFILVCAIHNKDRNSLSPLILGLLFMSLFFAYMVKIEAVFICFGYAFAFALLKRWKDMAWVLLFVLLFFLYEDILVYYSETGKFFNRADMVTAKSTKMAVNKAYGHAELWTYLKAMFVTFYNFGLYFYFVVAAVIGLLLQKKKLPAVIIIALVSSAIFYGWLQFGTSPKGLIKFLTTGKLNNKSQLARYLIMIAPFCSIFVAYFLAQISYSSKFKQYFPQAILVLSMVAFLPLNDIGNEVGLTYQQAVKKLSDQPDIKVVYTDRATYTYLRSVQQFGELEHLSVQPIVHHNMQSGRSKVNPDFIWAGGYALIHKNRYLYHNRRYKVQYPTLESMAINGDKQILVANPASSISYGILNTIKQVVILLGLEQNYIGQKVVHTADEALDPEDMLLIDVNREHTDRLTYLDATPAE</sequence>
<evidence type="ECO:0000256" key="2">
    <source>
        <dbReference type="ARBA" id="ARBA00022475"/>
    </source>
</evidence>
<keyword evidence="5 8" id="KW-0812">Transmembrane</keyword>
<organism evidence="10 11">
    <name type="scientific">Echinimonas agarilytica</name>
    <dbReference type="NCBI Taxonomy" id="1215918"/>
    <lineage>
        <taxon>Bacteria</taxon>
        <taxon>Pseudomonadati</taxon>
        <taxon>Pseudomonadota</taxon>
        <taxon>Gammaproteobacteria</taxon>
        <taxon>Alteromonadales</taxon>
        <taxon>Echinimonadaceae</taxon>
        <taxon>Echinimonas</taxon>
    </lineage>
</organism>
<feature type="transmembrane region" description="Helical" evidence="8">
    <location>
        <begin position="20"/>
        <end position="41"/>
    </location>
</feature>